<accession>A0AAE1S8T3</accession>
<evidence type="ECO:0000256" key="5">
    <source>
        <dbReference type="ARBA" id="ARBA00022882"/>
    </source>
</evidence>
<evidence type="ECO:0000256" key="4">
    <source>
        <dbReference type="ARBA" id="ARBA00022826"/>
    </source>
</evidence>
<keyword evidence="9" id="KW-0407">Ion channel</keyword>
<keyword evidence="7 10" id="KW-1133">Transmembrane helix</keyword>
<keyword evidence="4" id="KW-0631">Potassium channel</keyword>
<dbReference type="AlphaFoldDB" id="A0AAE1S8T3"/>
<dbReference type="Pfam" id="PF00520">
    <property type="entry name" value="Ion_trans"/>
    <property type="match status" value="1"/>
</dbReference>
<keyword evidence="3 10" id="KW-0812">Transmembrane</keyword>
<name>A0AAE1S8T3_9SOLA</name>
<feature type="domain" description="Ion transport" evidence="11">
    <location>
        <begin position="50"/>
        <end position="168"/>
    </location>
</feature>
<evidence type="ECO:0000256" key="2">
    <source>
        <dbReference type="ARBA" id="ARBA00022538"/>
    </source>
</evidence>
<gene>
    <name evidence="12" type="ORF">RND71_016385</name>
</gene>
<dbReference type="InterPro" id="IPR005821">
    <property type="entry name" value="Ion_trans_dom"/>
</dbReference>
<sequence>MEKEIERAYSMDDKSSHYSITSHILPSLGAHSNRKIKLRGYIISPSNPRYRAWDAFLVLLVFYTAWATPFQFGFLDRPHGPIDTIDNIVNGFFAIDIILTFFVAYLDTSTYSMIDDPKLIALRYIKSGFMLDLISIIPSELVRSALPHSLQSYGYFSMLRLWRLRRASVMFAR</sequence>
<evidence type="ECO:0000256" key="3">
    <source>
        <dbReference type="ARBA" id="ARBA00022692"/>
    </source>
</evidence>
<keyword evidence="5" id="KW-0851">Voltage-gated channel</keyword>
<evidence type="ECO:0000256" key="10">
    <source>
        <dbReference type="SAM" id="Phobius"/>
    </source>
</evidence>
<keyword evidence="8 10" id="KW-0472">Membrane</keyword>
<organism evidence="12 13">
    <name type="scientific">Anisodus tanguticus</name>
    <dbReference type="NCBI Taxonomy" id="243964"/>
    <lineage>
        <taxon>Eukaryota</taxon>
        <taxon>Viridiplantae</taxon>
        <taxon>Streptophyta</taxon>
        <taxon>Embryophyta</taxon>
        <taxon>Tracheophyta</taxon>
        <taxon>Spermatophyta</taxon>
        <taxon>Magnoliopsida</taxon>
        <taxon>eudicotyledons</taxon>
        <taxon>Gunneridae</taxon>
        <taxon>Pentapetalae</taxon>
        <taxon>asterids</taxon>
        <taxon>lamiids</taxon>
        <taxon>Solanales</taxon>
        <taxon>Solanaceae</taxon>
        <taxon>Solanoideae</taxon>
        <taxon>Hyoscyameae</taxon>
        <taxon>Anisodus</taxon>
    </lineage>
</organism>
<evidence type="ECO:0000256" key="9">
    <source>
        <dbReference type="ARBA" id="ARBA00023303"/>
    </source>
</evidence>
<dbReference type="Proteomes" id="UP001291623">
    <property type="component" value="Unassembled WGS sequence"/>
</dbReference>
<evidence type="ECO:0000313" key="12">
    <source>
        <dbReference type="EMBL" id="KAK4365027.1"/>
    </source>
</evidence>
<evidence type="ECO:0000256" key="1">
    <source>
        <dbReference type="ARBA" id="ARBA00004141"/>
    </source>
</evidence>
<keyword evidence="13" id="KW-1185">Reference proteome</keyword>
<reference evidence="12" key="1">
    <citation type="submission" date="2023-12" db="EMBL/GenBank/DDBJ databases">
        <title>Genome assembly of Anisodus tanguticus.</title>
        <authorList>
            <person name="Wang Y.-J."/>
        </authorList>
    </citation>
    <scope>NUCLEOTIDE SEQUENCE</scope>
    <source>
        <strain evidence="12">KB-2021</strain>
        <tissue evidence="12">Leaf</tissue>
    </source>
</reference>
<comment type="caution">
    <text evidence="12">The sequence shown here is derived from an EMBL/GenBank/DDBJ whole genome shotgun (WGS) entry which is preliminary data.</text>
</comment>
<dbReference type="GO" id="GO:0005249">
    <property type="term" value="F:voltage-gated potassium channel activity"/>
    <property type="evidence" value="ECO:0007669"/>
    <property type="project" value="InterPro"/>
</dbReference>
<feature type="transmembrane region" description="Helical" evidence="10">
    <location>
        <begin position="55"/>
        <end position="75"/>
    </location>
</feature>
<keyword evidence="2" id="KW-0633">Potassium transport</keyword>
<dbReference type="EMBL" id="JAVYJV010000008">
    <property type="protein sequence ID" value="KAK4365027.1"/>
    <property type="molecule type" value="Genomic_DNA"/>
</dbReference>
<dbReference type="PANTHER" id="PTHR45743:SF43">
    <property type="entry name" value="POTASSIUM CHANNEL"/>
    <property type="match status" value="1"/>
</dbReference>
<keyword evidence="5" id="KW-0406">Ion transport</keyword>
<protein>
    <recommendedName>
        <fullName evidence="11">Ion transport domain-containing protein</fullName>
    </recommendedName>
</protein>
<evidence type="ECO:0000256" key="7">
    <source>
        <dbReference type="ARBA" id="ARBA00022989"/>
    </source>
</evidence>
<feature type="transmembrane region" description="Helical" evidence="10">
    <location>
        <begin position="87"/>
        <end position="106"/>
    </location>
</feature>
<evidence type="ECO:0000313" key="13">
    <source>
        <dbReference type="Proteomes" id="UP001291623"/>
    </source>
</evidence>
<dbReference type="Gene3D" id="1.10.287.70">
    <property type="match status" value="1"/>
</dbReference>
<dbReference type="GO" id="GO:0034702">
    <property type="term" value="C:monoatomic ion channel complex"/>
    <property type="evidence" value="ECO:0007669"/>
    <property type="project" value="UniProtKB-KW"/>
</dbReference>
<evidence type="ECO:0000256" key="8">
    <source>
        <dbReference type="ARBA" id="ARBA00023136"/>
    </source>
</evidence>
<dbReference type="InterPro" id="IPR045319">
    <property type="entry name" value="KAT/AKT"/>
</dbReference>
<evidence type="ECO:0000256" key="6">
    <source>
        <dbReference type="ARBA" id="ARBA00022958"/>
    </source>
</evidence>
<keyword evidence="6" id="KW-0630">Potassium</keyword>
<keyword evidence="5" id="KW-0813">Transport</keyword>
<evidence type="ECO:0000259" key="11">
    <source>
        <dbReference type="Pfam" id="PF00520"/>
    </source>
</evidence>
<comment type="subcellular location">
    <subcellularLocation>
        <location evidence="1">Membrane</location>
        <topology evidence="1">Multi-pass membrane protein</topology>
    </subcellularLocation>
</comment>
<dbReference type="PANTHER" id="PTHR45743">
    <property type="entry name" value="POTASSIUM CHANNEL AKT1"/>
    <property type="match status" value="1"/>
</dbReference>
<proteinExistence type="predicted"/>
<dbReference type="SUPFAM" id="SSF81324">
    <property type="entry name" value="Voltage-gated potassium channels"/>
    <property type="match status" value="1"/>
</dbReference>